<evidence type="ECO:0000313" key="5">
    <source>
        <dbReference type="Proteomes" id="UP001066276"/>
    </source>
</evidence>
<accession>A0AAV7L4F7</accession>
<organism evidence="2 5">
    <name type="scientific">Pleurodeles waltl</name>
    <name type="common">Iberian ribbed newt</name>
    <dbReference type="NCBI Taxonomy" id="8319"/>
    <lineage>
        <taxon>Eukaryota</taxon>
        <taxon>Metazoa</taxon>
        <taxon>Chordata</taxon>
        <taxon>Craniata</taxon>
        <taxon>Vertebrata</taxon>
        <taxon>Euteleostomi</taxon>
        <taxon>Amphibia</taxon>
        <taxon>Batrachia</taxon>
        <taxon>Caudata</taxon>
        <taxon>Salamandroidea</taxon>
        <taxon>Salamandridae</taxon>
        <taxon>Pleurodelinae</taxon>
        <taxon>Pleurodeles</taxon>
    </lineage>
</organism>
<dbReference type="Proteomes" id="UP001066276">
    <property type="component" value="Chromosome 12"/>
</dbReference>
<proteinExistence type="predicted"/>
<reference evidence="2" key="1">
    <citation type="journal article" date="2022" name="bioRxiv">
        <title>Sequencing and chromosome-scale assembly of the giantPleurodeles waltlgenome.</title>
        <authorList>
            <person name="Brown T."/>
            <person name="Elewa A."/>
            <person name="Iarovenko S."/>
            <person name="Subramanian E."/>
            <person name="Araus A.J."/>
            <person name="Petzold A."/>
            <person name="Susuki M."/>
            <person name="Suzuki K.-i.T."/>
            <person name="Hayashi T."/>
            <person name="Toyoda A."/>
            <person name="Oliveira C."/>
            <person name="Osipova E."/>
            <person name="Leigh N.D."/>
            <person name="Simon A."/>
            <person name="Yun M.H."/>
        </authorList>
    </citation>
    <scope>NUCLEOTIDE SEQUENCE</scope>
    <source>
        <strain evidence="2">20211129_DDA</strain>
        <tissue evidence="2">Liver</tissue>
    </source>
</reference>
<feature type="region of interest" description="Disordered" evidence="1">
    <location>
        <begin position="1"/>
        <end position="56"/>
    </location>
</feature>
<evidence type="ECO:0000313" key="2">
    <source>
        <dbReference type="EMBL" id="KAJ1086566.1"/>
    </source>
</evidence>
<evidence type="ECO:0000313" key="3">
    <source>
        <dbReference type="EMBL" id="KAJ1086571.1"/>
    </source>
</evidence>
<dbReference type="EMBL" id="JANPWB010000016">
    <property type="protein sequence ID" value="KAJ1086571.1"/>
    <property type="molecule type" value="Genomic_DNA"/>
</dbReference>
<protein>
    <submittedName>
        <fullName evidence="2">Uncharacterized protein</fullName>
    </submittedName>
</protein>
<evidence type="ECO:0000313" key="4">
    <source>
        <dbReference type="EMBL" id="KAJ1086584.1"/>
    </source>
</evidence>
<comment type="caution">
    <text evidence="2">The sequence shown here is derived from an EMBL/GenBank/DDBJ whole genome shotgun (WGS) entry which is preliminary data.</text>
</comment>
<dbReference type="EMBL" id="JANPWB010000016">
    <property type="protein sequence ID" value="KAJ1086584.1"/>
    <property type="molecule type" value="Genomic_DNA"/>
</dbReference>
<name>A0AAV7L4F7_PLEWA</name>
<dbReference type="AlphaFoldDB" id="A0AAV7L4F7"/>
<keyword evidence="5" id="KW-1185">Reference proteome</keyword>
<dbReference type="EMBL" id="JANPWB010000016">
    <property type="protein sequence ID" value="KAJ1086566.1"/>
    <property type="molecule type" value="Genomic_DNA"/>
</dbReference>
<evidence type="ECO:0000256" key="1">
    <source>
        <dbReference type="SAM" id="MobiDB-lite"/>
    </source>
</evidence>
<sequence>MKPSGLSAVSRGHPQRPQYGQTLEQNGALRAVSRQARAATETPVRAVSRQTRAPTETPVRIDTCTLVQNGVL</sequence>
<gene>
    <name evidence="2" type="ORF">NDU88_006682</name>
    <name evidence="3" type="ORF">NDU88_006687</name>
    <name evidence="4" type="ORF">NDU88_006700</name>
</gene>